<feature type="chain" id="PRO_5042928220" evidence="5">
    <location>
        <begin position="24"/>
        <end position="244"/>
    </location>
</feature>
<keyword evidence="1" id="KW-0147">Chitin-binding</keyword>
<dbReference type="PANTHER" id="PTHR34997:SF18">
    <property type="entry name" value="LYSM DOMAIN-CONTAINING PROTEIN"/>
    <property type="match status" value="1"/>
</dbReference>
<evidence type="ECO:0000313" key="7">
    <source>
        <dbReference type="EMBL" id="KAK4107828.1"/>
    </source>
</evidence>
<feature type="domain" description="LysM" evidence="6">
    <location>
        <begin position="196"/>
        <end position="242"/>
    </location>
</feature>
<accession>A0AAN6QCT7</accession>
<reference evidence="7" key="2">
    <citation type="submission" date="2023-05" db="EMBL/GenBank/DDBJ databases">
        <authorList>
            <consortium name="Lawrence Berkeley National Laboratory"/>
            <person name="Steindorff A."/>
            <person name="Hensen N."/>
            <person name="Bonometti L."/>
            <person name="Westerberg I."/>
            <person name="Brannstrom I.O."/>
            <person name="Guillou S."/>
            <person name="Cros-Aarteil S."/>
            <person name="Calhoun S."/>
            <person name="Haridas S."/>
            <person name="Kuo A."/>
            <person name="Mondo S."/>
            <person name="Pangilinan J."/>
            <person name="Riley R."/>
            <person name="Labutti K."/>
            <person name="Andreopoulos B."/>
            <person name="Lipzen A."/>
            <person name="Chen C."/>
            <person name="Yanf M."/>
            <person name="Daum C."/>
            <person name="Ng V."/>
            <person name="Clum A."/>
            <person name="Ohm R."/>
            <person name="Martin F."/>
            <person name="Silar P."/>
            <person name="Natvig D."/>
            <person name="Lalanne C."/>
            <person name="Gautier V."/>
            <person name="Ament-Velasquez S.L."/>
            <person name="Kruys A."/>
            <person name="Hutchinson M.I."/>
            <person name="Powell A.J."/>
            <person name="Barry K."/>
            <person name="Miller A.N."/>
            <person name="Grigoriev I.V."/>
            <person name="Debuchy R."/>
            <person name="Gladieux P."/>
            <person name="Thoren M.H."/>
            <person name="Johannesson H."/>
        </authorList>
    </citation>
    <scope>NUCLEOTIDE SEQUENCE</scope>
    <source>
        <strain evidence="7">CBS 508.74</strain>
    </source>
</reference>
<comment type="caution">
    <text evidence="7">The sequence shown here is derived from an EMBL/GenBank/DDBJ whole genome shotgun (WGS) entry which is preliminary data.</text>
</comment>
<protein>
    <submittedName>
        <fullName evidence="7">Carbohydrate-binding module family 50 protein</fullName>
    </submittedName>
</protein>
<sequence length="244" mass="26036">MQPTVLTLLAAGHLPGLVTMVSAQAVSGRDVDCMFFTSPTSHDATCETFAAAWGLSVDDLTKLNPGIVCPGLDTSKAYCVIGTVTEDPAQTPTTTSAPSPSNSPAMPGLAENCDRFYKVASGDQCDIIAQKHGITTSQFLTWNSFINAECSNLWLGYYVCVHVPGATTTSSGSSQPTGQPSEPSPQMPGVVNNCKTFYLVKSGDSCWSIYTAAGITFDQLRSWNTQIDEGCTNLWLGYYICIRT</sequence>
<feature type="region of interest" description="Disordered" evidence="4">
    <location>
        <begin position="169"/>
        <end position="188"/>
    </location>
</feature>
<dbReference type="CDD" id="cd00118">
    <property type="entry name" value="LysM"/>
    <property type="match status" value="2"/>
</dbReference>
<feature type="signal peptide" evidence="5">
    <location>
        <begin position="1"/>
        <end position="23"/>
    </location>
</feature>
<organism evidence="7 8">
    <name type="scientific">Canariomyces notabilis</name>
    <dbReference type="NCBI Taxonomy" id="2074819"/>
    <lineage>
        <taxon>Eukaryota</taxon>
        <taxon>Fungi</taxon>
        <taxon>Dikarya</taxon>
        <taxon>Ascomycota</taxon>
        <taxon>Pezizomycotina</taxon>
        <taxon>Sordariomycetes</taxon>
        <taxon>Sordariomycetidae</taxon>
        <taxon>Sordariales</taxon>
        <taxon>Chaetomiaceae</taxon>
        <taxon>Canariomyces</taxon>
    </lineage>
</organism>
<proteinExistence type="inferred from homology"/>
<dbReference type="SUPFAM" id="SSF54106">
    <property type="entry name" value="LysM domain"/>
    <property type="match status" value="2"/>
</dbReference>
<dbReference type="InterPro" id="IPR018392">
    <property type="entry name" value="LysM"/>
</dbReference>
<evidence type="ECO:0000256" key="4">
    <source>
        <dbReference type="SAM" id="MobiDB-lite"/>
    </source>
</evidence>
<dbReference type="InterPro" id="IPR052210">
    <property type="entry name" value="LysM1-like"/>
</dbReference>
<feature type="compositionally biased region" description="Low complexity" evidence="4">
    <location>
        <begin position="169"/>
        <end position="181"/>
    </location>
</feature>
<dbReference type="InterPro" id="IPR036779">
    <property type="entry name" value="LysM_dom_sf"/>
</dbReference>
<gene>
    <name evidence="7" type="ORF">N656DRAFT_762532</name>
</gene>
<dbReference type="PANTHER" id="PTHR34997">
    <property type="entry name" value="AM15"/>
    <property type="match status" value="1"/>
</dbReference>
<evidence type="ECO:0000313" key="8">
    <source>
        <dbReference type="Proteomes" id="UP001302812"/>
    </source>
</evidence>
<dbReference type="GeneID" id="89937391"/>
<dbReference type="PROSITE" id="PS51782">
    <property type="entry name" value="LYSM"/>
    <property type="match status" value="3"/>
</dbReference>
<dbReference type="EMBL" id="MU853368">
    <property type="protein sequence ID" value="KAK4107828.1"/>
    <property type="molecule type" value="Genomic_DNA"/>
</dbReference>
<evidence type="ECO:0000256" key="3">
    <source>
        <dbReference type="ARBA" id="ARBA00044955"/>
    </source>
</evidence>
<evidence type="ECO:0000259" key="6">
    <source>
        <dbReference type="PROSITE" id="PS51782"/>
    </source>
</evidence>
<comment type="similarity">
    <text evidence="3">Belongs to the secreted LysM effector family.</text>
</comment>
<dbReference type="SMART" id="SM00257">
    <property type="entry name" value="LysM"/>
    <property type="match status" value="2"/>
</dbReference>
<feature type="domain" description="LysM" evidence="6">
    <location>
        <begin position="35"/>
        <end position="80"/>
    </location>
</feature>
<evidence type="ECO:0000256" key="5">
    <source>
        <dbReference type="SAM" id="SignalP"/>
    </source>
</evidence>
<dbReference type="GO" id="GO:0008061">
    <property type="term" value="F:chitin binding"/>
    <property type="evidence" value="ECO:0007669"/>
    <property type="project" value="UniProtKB-KW"/>
</dbReference>
<evidence type="ECO:0000256" key="2">
    <source>
        <dbReference type="ARBA" id="ARBA00023026"/>
    </source>
</evidence>
<keyword evidence="2" id="KW-0843">Virulence</keyword>
<dbReference type="RefSeq" id="XP_064665398.1">
    <property type="nucleotide sequence ID" value="XM_064813266.1"/>
</dbReference>
<reference evidence="7" key="1">
    <citation type="journal article" date="2023" name="Mol. Phylogenet. Evol.">
        <title>Genome-scale phylogeny and comparative genomics of the fungal order Sordariales.</title>
        <authorList>
            <person name="Hensen N."/>
            <person name="Bonometti L."/>
            <person name="Westerberg I."/>
            <person name="Brannstrom I.O."/>
            <person name="Guillou S."/>
            <person name="Cros-Aarteil S."/>
            <person name="Calhoun S."/>
            <person name="Haridas S."/>
            <person name="Kuo A."/>
            <person name="Mondo S."/>
            <person name="Pangilinan J."/>
            <person name="Riley R."/>
            <person name="LaButti K."/>
            <person name="Andreopoulos B."/>
            <person name="Lipzen A."/>
            <person name="Chen C."/>
            <person name="Yan M."/>
            <person name="Daum C."/>
            <person name="Ng V."/>
            <person name="Clum A."/>
            <person name="Steindorff A."/>
            <person name="Ohm R.A."/>
            <person name="Martin F."/>
            <person name="Silar P."/>
            <person name="Natvig D.O."/>
            <person name="Lalanne C."/>
            <person name="Gautier V."/>
            <person name="Ament-Velasquez S.L."/>
            <person name="Kruys A."/>
            <person name="Hutchinson M.I."/>
            <person name="Powell A.J."/>
            <person name="Barry K."/>
            <person name="Miller A.N."/>
            <person name="Grigoriev I.V."/>
            <person name="Debuchy R."/>
            <person name="Gladieux P."/>
            <person name="Hiltunen Thoren M."/>
            <person name="Johannesson H."/>
        </authorList>
    </citation>
    <scope>NUCLEOTIDE SEQUENCE</scope>
    <source>
        <strain evidence="7">CBS 508.74</strain>
    </source>
</reference>
<keyword evidence="5" id="KW-0732">Signal</keyword>
<feature type="domain" description="LysM" evidence="6">
    <location>
        <begin position="115"/>
        <end position="161"/>
    </location>
</feature>
<dbReference type="Pfam" id="PF01476">
    <property type="entry name" value="LysM"/>
    <property type="match status" value="3"/>
</dbReference>
<dbReference type="Gene3D" id="3.10.350.10">
    <property type="entry name" value="LysM domain"/>
    <property type="match status" value="3"/>
</dbReference>
<dbReference type="AlphaFoldDB" id="A0AAN6QCT7"/>
<dbReference type="Proteomes" id="UP001302812">
    <property type="component" value="Unassembled WGS sequence"/>
</dbReference>
<evidence type="ECO:0000256" key="1">
    <source>
        <dbReference type="ARBA" id="ARBA00022669"/>
    </source>
</evidence>
<name>A0AAN6QCT7_9PEZI</name>
<keyword evidence="8" id="KW-1185">Reference proteome</keyword>